<dbReference type="Proteomes" id="UP001597461">
    <property type="component" value="Unassembled WGS sequence"/>
</dbReference>
<gene>
    <name evidence="2" type="ORF">ACFSR6_15760</name>
</gene>
<accession>A0ABW5MLN8</accession>
<proteinExistence type="predicted"/>
<evidence type="ECO:0000256" key="1">
    <source>
        <dbReference type="SAM" id="SignalP"/>
    </source>
</evidence>
<evidence type="ECO:0008006" key="4">
    <source>
        <dbReference type="Google" id="ProtNLM"/>
    </source>
</evidence>
<dbReference type="EMBL" id="JBHULL010000013">
    <property type="protein sequence ID" value="MFD2583957.1"/>
    <property type="molecule type" value="Genomic_DNA"/>
</dbReference>
<sequence>MQFMRSYFRFNVFFVLLYAVSACFAGCNGNGKEENKPGNNKTTAKVNVTDLFLSYTDSVAKLPLSRFNEAGITSLNKTFAGKLPLTIYDGKEHRDDKSIVIQPYKNNDVATISAGMILLVPKSITESLRIGDFTRHFGEIKKEKPLICTTEQPLPVEINIDAHTSLKLTFNNNEKLDQAHVTMVEVLKYR</sequence>
<organism evidence="2 3">
    <name type="scientific">Pedobacter vanadiisoli</name>
    <dbReference type="NCBI Taxonomy" id="1761975"/>
    <lineage>
        <taxon>Bacteria</taxon>
        <taxon>Pseudomonadati</taxon>
        <taxon>Bacteroidota</taxon>
        <taxon>Sphingobacteriia</taxon>
        <taxon>Sphingobacteriales</taxon>
        <taxon>Sphingobacteriaceae</taxon>
        <taxon>Pedobacter</taxon>
    </lineage>
</organism>
<comment type="caution">
    <text evidence="2">The sequence shown here is derived from an EMBL/GenBank/DDBJ whole genome shotgun (WGS) entry which is preliminary data.</text>
</comment>
<protein>
    <recommendedName>
        <fullName evidence="4">Lipoprotein</fullName>
    </recommendedName>
</protein>
<dbReference type="PROSITE" id="PS51257">
    <property type="entry name" value="PROKAR_LIPOPROTEIN"/>
    <property type="match status" value="1"/>
</dbReference>
<feature type="chain" id="PRO_5046519596" description="Lipoprotein" evidence="1">
    <location>
        <begin position="26"/>
        <end position="190"/>
    </location>
</feature>
<evidence type="ECO:0000313" key="2">
    <source>
        <dbReference type="EMBL" id="MFD2583957.1"/>
    </source>
</evidence>
<keyword evidence="3" id="KW-1185">Reference proteome</keyword>
<dbReference type="RefSeq" id="WP_379080529.1">
    <property type="nucleotide sequence ID" value="NZ_JBHULL010000013.1"/>
</dbReference>
<feature type="signal peptide" evidence="1">
    <location>
        <begin position="1"/>
        <end position="25"/>
    </location>
</feature>
<evidence type="ECO:0000313" key="3">
    <source>
        <dbReference type="Proteomes" id="UP001597461"/>
    </source>
</evidence>
<reference evidence="3" key="1">
    <citation type="journal article" date="2019" name="Int. J. Syst. Evol. Microbiol.">
        <title>The Global Catalogue of Microorganisms (GCM) 10K type strain sequencing project: providing services to taxonomists for standard genome sequencing and annotation.</title>
        <authorList>
            <consortium name="The Broad Institute Genomics Platform"/>
            <consortium name="The Broad Institute Genome Sequencing Center for Infectious Disease"/>
            <person name="Wu L."/>
            <person name="Ma J."/>
        </authorList>
    </citation>
    <scope>NUCLEOTIDE SEQUENCE [LARGE SCALE GENOMIC DNA]</scope>
    <source>
        <strain evidence="3">KCTC 42866</strain>
    </source>
</reference>
<name>A0ABW5MLN8_9SPHI</name>
<keyword evidence="1" id="KW-0732">Signal</keyword>